<comment type="catalytic activity">
    <reaction evidence="8">
        <text>L-seryl-[protein] + ATP = O-phospho-L-seryl-[protein] + ADP + H(+)</text>
        <dbReference type="Rhea" id="RHEA:17989"/>
        <dbReference type="Rhea" id="RHEA-COMP:9863"/>
        <dbReference type="Rhea" id="RHEA-COMP:11604"/>
        <dbReference type="ChEBI" id="CHEBI:15378"/>
        <dbReference type="ChEBI" id="CHEBI:29999"/>
        <dbReference type="ChEBI" id="CHEBI:30616"/>
        <dbReference type="ChEBI" id="CHEBI:83421"/>
        <dbReference type="ChEBI" id="CHEBI:456216"/>
        <dbReference type="EC" id="2.7.11.1"/>
    </reaction>
</comment>
<evidence type="ECO:0000256" key="10">
    <source>
        <dbReference type="SAM" id="MobiDB-lite"/>
    </source>
</evidence>
<evidence type="ECO:0000256" key="3">
    <source>
        <dbReference type="ARBA" id="ARBA00022679"/>
    </source>
</evidence>
<dbReference type="PROSITE" id="PS50011">
    <property type="entry name" value="PROTEIN_KINASE_DOM"/>
    <property type="match status" value="1"/>
</dbReference>
<feature type="binding site" evidence="9">
    <location>
        <position position="275"/>
    </location>
    <ligand>
        <name>ATP</name>
        <dbReference type="ChEBI" id="CHEBI:30616"/>
    </ligand>
</feature>
<feature type="compositionally biased region" description="Low complexity" evidence="10">
    <location>
        <begin position="60"/>
        <end position="83"/>
    </location>
</feature>
<dbReference type="GO" id="GO:0005524">
    <property type="term" value="F:ATP binding"/>
    <property type="evidence" value="ECO:0007669"/>
    <property type="project" value="UniProtKB-UniRule"/>
</dbReference>
<dbReference type="Proteomes" id="UP000054988">
    <property type="component" value="Unassembled WGS sequence"/>
</dbReference>
<feature type="region of interest" description="Disordered" evidence="10">
    <location>
        <begin position="541"/>
        <end position="578"/>
    </location>
</feature>
<dbReference type="PANTHER" id="PTHR24343">
    <property type="entry name" value="SERINE/THREONINE KINASE"/>
    <property type="match status" value="1"/>
</dbReference>
<feature type="region of interest" description="Disordered" evidence="10">
    <location>
        <begin position="733"/>
        <end position="805"/>
    </location>
</feature>
<dbReference type="PROSITE" id="PS00107">
    <property type="entry name" value="PROTEIN_KINASE_ATP"/>
    <property type="match status" value="1"/>
</dbReference>
<keyword evidence="2" id="KW-0723">Serine/threonine-protein kinase</keyword>
<accession>A0A0W0F951</accession>
<dbReference type="eggNOG" id="KOG0590">
    <property type="taxonomic scope" value="Eukaryota"/>
</dbReference>
<comment type="catalytic activity">
    <reaction evidence="7">
        <text>L-threonyl-[protein] + ATP = O-phospho-L-threonyl-[protein] + ADP + H(+)</text>
        <dbReference type="Rhea" id="RHEA:46608"/>
        <dbReference type="Rhea" id="RHEA-COMP:11060"/>
        <dbReference type="Rhea" id="RHEA-COMP:11605"/>
        <dbReference type="ChEBI" id="CHEBI:15378"/>
        <dbReference type="ChEBI" id="CHEBI:30013"/>
        <dbReference type="ChEBI" id="CHEBI:30616"/>
        <dbReference type="ChEBI" id="CHEBI:61977"/>
        <dbReference type="ChEBI" id="CHEBI:456216"/>
        <dbReference type="EC" id="2.7.11.1"/>
    </reaction>
</comment>
<dbReference type="GO" id="GO:0005829">
    <property type="term" value="C:cytosol"/>
    <property type="evidence" value="ECO:0007669"/>
    <property type="project" value="TreeGrafter"/>
</dbReference>
<dbReference type="InterPro" id="IPR008271">
    <property type="entry name" value="Ser/Thr_kinase_AS"/>
</dbReference>
<comment type="caution">
    <text evidence="12">The sequence shown here is derived from an EMBL/GenBank/DDBJ whole genome shotgun (WGS) entry which is preliminary data.</text>
</comment>
<dbReference type="FunFam" id="1.10.510.10:FF:000595">
    <property type="entry name" value="Protein kinase, putative (AFU_orthologue AFUA_5G11840)"/>
    <property type="match status" value="1"/>
</dbReference>
<keyword evidence="4 9" id="KW-0547">Nucleotide-binding</keyword>
<dbReference type="InterPro" id="IPR000719">
    <property type="entry name" value="Prot_kinase_dom"/>
</dbReference>
<feature type="region of interest" description="Disordered" evidence="10">
    <location>
        <begin position="471"/>
        <end position="507"/>
    </location>
</feature>
<feature type="compositionally biased region" description="Polar residues" evidence="10">
    <location>
        <begin position="551"/>
        <end position="578"/>
    </location>
</feature>
<dbReference type="SUPFAM" id="SSF56112">
    <property type="entry name" value="Protein kinase-like (PK-like)"/>
    <property type="match status" value="1"/>
</dbReference>
<evidence type="ECO:0000256" key="1">
    <source>
        <dbReference type="ARBA" id="ARBA00012513"/>
    </source>
</evidence>
<evidence type="ECO:0000256" key="2">
    <source>
        <dbReference type="ARBA" id="ARBA00022527"/>
    </source>
</evidence>
<dbReference type="AlphaFoldDB" id="A0A0W0F951"/>
<evidence type="ECO:0000256" key="9">
    <source>
        <dbReference type="PROSITE-ProRule" id="PRU10141"/>
    </source>
</evidence>
<dbReference type="PANTHER" id="PTHR24343:SF137">
    <property type="entry name" value="SERINE_THREONINE-PROTEIN KINASE HRK1"/>
    <property type="match status" value="1"/>
</dbReference>
<evidence type="ECO:0000256" key="6">
    <source>
        <dbReference type="ARBA" id="ARBA00022840"/>
    </source>
</evidence>
<dbReference type="EMBL" id="LATX01002203">
    <property type="protein sequence ID" value="KTB32756.1"/>
    <property type="molecule type" value="Genomic_DNA"/>
</dbReference>
<dbReference type="Gene3D" id="1.10.510.10">
    <property type="entry name" value="Transferase(Phosphotransferase) domain 1"/>
    <property type="match status" value="1"/>
</dbReference>
<feature type="compositionally biased region" description="Low complexity" evidence="10">
    <location>
        <begin position="121"/>
        <end position="131"/>
    </location>
</feature>
<name>A0A0W0F951_MONRR</name>
<dbReference type="InterPro" id="IPR017441">
    <property type="entry name" value="Protein_kinase_ATP_BS"/>
</dbReference>
<gene>
    <name evidence="12" type="ORF">WG66_14559</name>
</gene>
<evidence type="ECO:0000313" key="13">
    <source>
        <dbReference type="Proteomes" id="UP000054988"/>
    </source>
</evidence>
<keyword evidence="3" id="KW-0808">Transferase</keyword>
<feature type="compositionally biased region" description="Basic residues" evidence="10">
    <location>
        <begin position="214"/>
        <end position="225"/>
    </location>
</feature>
<reference evidence="12 13" key="1">
    <citation type="submission" date="2015-12" db="EMBL/GenBank/DDBJ databases">
        <title>Draft genome sequence of Moniliophthora roreri, the causal agent of frosty pod rot of cacao.</title>
        <authorList>
            <person name="Aime M.C."/>
            <person name="Diaz-Valderrama J.R."/>
            <person name="Kijpornyongpan T."/>
            <person name="Phillips-Mora W."/>
        </authorList>
    </citation>
    <scope>NUCLEOTIDE SEQUENCE [LARGE SCALE GENOMIC DNA]</scope>
    <source>
        <strain evidence="12 13">MCA 2952</strain>
    </source>
</reference>
<evidence type="ECO:0000256" key="5">
    <source>
        <dbReference type="ARBA" id="ARBA00022777"/>
    </source>
</evidence>
<feature type="compositionally biased region" description="Low complexity" evidence="10">
    <location>
        <begin position="1"/>
        <end position="15"/>
    </location>
</feature>
<feature type="domain" description="Protein kinase" evidence="11">
    <location>
        <begin position="244"/>
        <end position="524"/>
    </location>
</feature>
<sequence length="939" mass="100341">MQSHSTVPSSPKSSPMNVYFPSQATSSPNLLAVPVDAETQRQLPRLSVTPASTPSPAPQTRPTSPSISSSSSSRFRLGGRKSSMNVVAAPPEKPNHHHGPLSDLKRFLNNHIPHTDGDNASSSSSTRSGRFSLKRRDKSPRPNGDIRQPKDRTPSPNSSHSPASSSKGPSSTHSPTSTSDSNSYFASSELSNNHRHPPPPPPPPSRASASVHSSSHHGSSHHHAPHPIYSLSEATHAHISKKYGKWGRVLGSGAGGTVRLIKASNKNGGMIFAVKEFRPKRTGETEKEYQKKVTAEFCVGSTLKHPNIIETVDIVSENGHYYEVMEYAPYDLFSVVMSGKMCRPEIYCVFRQICDGVEYLHSLGLAHRDLKLDNCVMNTSNIVKLIDFGTATVFHYPGKTTHTKAKGVVGSDPYLAPEVLEKDEYDPRKADVWSVAIIFLCMVLRRFPWKCPDKKGDASFRAFVNAHPDLSVPKPSKEPIEPPPQPKIIDFGNGSKRSPHRGATMPPEFKPELLAAEPHHHSWKERSASVGEVLPLAINGQNVSSSSSGSPTNTSDADTGDTGSFTSVSASDGESYDKQSILSEASSLSVIRHTNLGTPGRPISRSTATLPVHLGNMRMKSDTLTISAGRLGGLRRVESPVDVDPSVLSFARPGNSTESLPVSPGTYSPHATVFPTTPVTDDDLKTPRVASAHPASLVPPGSNTIGRARASTIAGPVLINGLGECKKECAEDSVPQKVSLPSGSQPRVSAKTDLEAEKTPIPAPVAPATTCSSTTTVAPISSNAATPTSNTSTKTTTPAATRRARTDSVATFHGGGAESIFRLLPRETRPAIRRMLHVEPSARCTLTDLLKGVGKGGNLLCGCHQLSDGRCSPVAADGSNNGSPVKKPYCVDHDCDADEADDGDPWMKSIVPCSVPGVEAEHVHIKVAVDEKAGKRRFF</sequence>
<evidence type="ECO:0000313" key="12">
    <source>
        <dbReference type="EMBL" id="KTB32756.1"/>
    </source>
</evidence>
<evidence type="ECO:0000256" key="4">
    <source>
        <dbReference type="ARBA" id="ARBA00022741"/>
    </source>
</evidence>
<protein>
    <recommendedName>
        <fullName evidence="1">non-specific serine/threonine protein kinase</fullName>
        <ecNumber evidence="1">2.7.11.1</ecNumber>
    </recommendedName>
</protein>
<feature type="region of interest" description="Disordered" evidence="10">
    <location>
        <begin position="1"/>
        <end position="227"/>
    </location>
</feature>
<dbReference type="Pfam" id="PF00069">
    <property type="entry name" value="Pkinase"/>
    <property type="match status" value="1"/>
</dbReference>
<organism evidence="12 13">
    <name type="scientific">Moniliophthora roreri</name>
    <name type="common">Frosty pod rot fungus</name>
    <name type="synonym">Monilia roreri</name>
    <dbReference type="NCBI Taxonomy" id="221103"/>
    <lineage>
        <taxon>Eukaryota</taxon>
        <taxon>Fungi</taxon>
        <taxon>Dikarya</taxon>
        <taxon>Basidiomycota</taxon>
        <taxon>Agaricomycotina</taxon>
        <taxon>Agaricomycetes</taxon>
        <taxon>Agaricomycetidae</taxon>
        <taxon>Agaricales</taxon>
        <taxon>Marasmiineae</taxon>
        <taxon>Marasmiaceae</taxon>
        <taxon>Moniliophthora</taxon>
    </lineage>
</organism>
<feature type="compositionally biased region" description="Low complexity" evidence="10">
    <location>
        <begin position="781"/>
        <end position="801"/>
    </location>
</feature>
<dbReference type="InterPro" id="IPR011009">
    <property type="entry name" value="Kinase-like_dom_sf"/>
</dbReference>
<evidence type="ECO:0000259" key="11">
    <source>
        <dbReference type="PROSITE" id="PS50011"/>
    </source>
</evidence>
<dbReference type="SMART" id="SM00220">
    <property type="entry name" value="S_TKc"/>
    <property type="match status" value="1"/>
</dbReference>
<feature type="compositionally biased region" description="Polar residues" evidence="10">
    <location>
        <begin position="771"/>
        <end position="780"/>
    </location>
</feature>
<proteinExistence type="predicted"/>
<evidence type="ECO:0000256" key="7">
    <source>
        <dbReference type="ARBA" id="ARBA00047899"/>
    </source>
</evidence>
<dbReference type="GO" id="GO:0004674">
    <property type="term" value="F:protein serine/threonine kinase activity"/>
    <property type="evidence" value="ECO:0007669"/>
    <property type="project" value="UniProtKB-KW"/>
</dbReference>
<feature type="compositionally biased region" description="Low complexity" evidence="10">
    <location>
        <begin position="154"/>
        <end position="183"/>
    </location>
</feature>
<dbReference type="EC" id="2.7.11.1" evidence="1"/>
<dbReference type="PROSITE" id="PS00108">
    <property type="entry name" value="PROTEIN_KINASE_ST"/>
    <property type="match status" value="1"/>
</dbReference>
<evidence type="ECO:0000256" key="8">
    <source>
        <dbReference type="ARBA" id="ARBA00048679"/>
    </source>
</evidence>
<keyword evidence="6 9" id="KW-0067">ATP-binding</keyword>
<feature type="compositionally biased region" description="Polar residues" evidence="10">
    <location>
        <begin position="20"/>
        <end position="29"/>
    </location>
</feature>
<keyword evidence="5" id="KW-0418">Kinase</keyword>